<dbReference type="Proteomes" id="UP000694700">
    <property type="component" value="Unplaced"/>
</dbReference>
<dbReference type="SUPFAM" id="SSF46785">
    <property type="entry name" value="Winged helix' DNA-binding domain"/>
    <property type="match status" value="1"/>
</dbReference>
<evidence type="ECO:0000256" key="7">
    <source>
        <dbReference type="ARBA" id="ARBA00023125"/>
    </source>
</evidence>
<dbReference type="GO" id="GO:0005634">
    <property type="term" value="C:nucleus"/>
    <property type="evidence" value="ECO:0007669"/>
    <property type="project" value="UniProtKB-SubCell"/>
</dbReference>
<evidence type="ECO:0000256" key="10">
    <source>
        <dbReference type="PROSITE-ProRule" id="PRU00089"/>
    </source>
</evidence>
<feature type="DNA-binding region" description="Fork-head" evidence="10">
    <location>
        <begin position="304"/>
        <end position="377"/>
    </location>
</feature>
<keyword evidence="6" id="KW-0805">Transcription regulation</keyword>
<feature type="domain" description="Fork-head" evidence="12">
    <location>
        <begin position="304"/>
        <end position="377"/>
    </location>
</feature>
<keyword evidence="4" id="KW-0863">Zinc-finger</keyword>
<feature type="compositionally biased region" description="Polar residues" evidence="11">
    <location>
        <begin position="261"/>
        <end position="270"/>
    </location>
</feature>
<evidence type="ECO:0000256" key="1">
    <source>
        <dbReference type="ARBA" id="ARBA00004123"/>
    </source>
</evidence>
<feature type="compositionally biased region" description="Basic and acidic residues" evidence="11">
    <location>
        <begin position="498"/>
        <end position="516"/>
    </location>
</feature>
<dbReference type="InterPro" id="IPR047412">
    <property type="entry name" value="FH_FOXP1_P2"/>
</dbReference>
<gene>
    <name evidence="13" type="primary">LOC109048914</name>
</gene>
<dbReference type="GO" id="GO:0000978">
    <property type="term" value="F:RNA polymerase II cis-regulatory region sequence-specific DNA binding"/>
    <property type="evidence" value="ECO:0007669"/>
    <property type="project" value="TreeGrafter"/>
</dbReference>
<evidence type="ECO:0000259" key="12">
    <source>
        <dbReference type="PROSITE" id="PS50039"/>
    </source>
</evidence>
<dbReference type="InterPro" id="IPR050998">
    <property type="entry name" value="FOXP"/>
</dbReference>
<keyword evidence="7 10" id="KW-0238">DNA-binding</keyword>
<dbReference type="Ensembl" id="ENSCCRT00015092474.1">
    <property type="protein sequence ID" value="ENSCCRP00015089581.1"/>
    <property type="gene ID" value="ENSCCRG00015033441.1"/>
</dbReference>
<evidence type="ECO:0000256" key="6">
    <source>
        <dbReference type="ARBA" id="ARBA00023015"/>
    </source>
</evidence>
<comment type="subcellular location">
    <subcellularLocation>
        <location evidence="1 10">Nucleus</location>
    </subcellularLocation>
</comment>
<dbReference type="FunFam" id="1.10.10.10:FF:000010">
    <property type="entry name" value="Forkhead box P2 isoform B"/>
    <property type="match status" value="1"/>
</dbReference>
<name>A0A8C1Y2K4_CYPCA</name>
<keyword evidence="8" id="KW-0804">Transcription</keyword>
<proteinExistence type="predicted"/>
<organism evidence="13 15">
    <name type="scientific">Cyprinus carpio</name>
    <name type="common">Common carp</name>
    <dbReference type="NCBI Taxonomy" id="7962"/>
    <lineage>
        <taxon>Eukaryota</taxon>
        <taxon>Metazoa</taxon>
        <taxon>Chordata</taxon>
        <taxon>Craniata</taxon>
        <taxon>Vertebrata</taxon>
        <taxon>Euteleostomi</taxon>
        <taxon>Actinopterygii</taxon>
        <taxon>Neopterygii</taxon>
        <taxon>Teleostei</taxon>
        <taxon>Ostariophysi</taxon>
        <taxon>Cypriniformes</taxon>
        <taxon>Cyprinidae</taxon>
        <taxon>Cyprininae</taxon>
        <taxon>Cyprinus</taxon>
    </lineage>
</organism>
<dbReference type="PRINTS" id="PR00053">
    <property type="entry name" value="FORKHEAD"/>
</dbReference>
<keyword evidence="2" id="KW-0678">Repressor</keyword>
<evidence type="ECO:0000256" key="9">
    <source>
        <dbReference type="ARBA" id="ARBA00023242"/>
    </source>
</evidence>
<dbReference type="SMART" id="SM00339">
    <property type="entry name" value="FH"/>
    <property type="match status" value="1"/>
</dbReference>
<sequence>RKTVSNQIFDSPTLLKLLFMNFCFLTLFLSVFFLTQALQVARQILLQQQSSAHKSPKNNDKQPAPQVPVSVAMMTPQVITPQQMQQILQHQVLSPQQLQLLLQQQQALMLQQVLALILFQSIYYRFLLSTLDDHSPHSHPLYGHGVCKWPGCEAVFEDFQSFLKHLNNEHALDDRSTAQCRVQMQVVQQLELQLAKDKERLQAMMTHLHVKSTEPKPAPQPLNLVSNITLSKTAPEASPPLSLPQTPTTPTAPLTPLSQTHSVITPTSLHSVGPMRRRYSDKYNMPISPDIVQNKEFYMNAEVRPPFTYASLIRQAILESPEKQLTLNEIYNWFTRMFAYFRRNAATWKNAVRHNLSLHKCFVRVENVKGAVWTVDELEFQKRRPQKISGSPALVKNIHTTLGYGPALSAAFQASMAENNIPLYTTASIGSPTLNSLASAIREEMNGAMDHGNSNGSDSSPGRSPLPAMHHISVKEEPLDPEEHEGPLSLVTTANHSPDFDHNRDYEDDHGHEDML</sequence>
<protein>
    <submittedName>
        <fullName evidence="13">Forkhead box protein P1-B</fullName>
    </submittedName>
</protein>
<dbReference type="Pfam" id="PF16159">
    <property type="entry name" value="FOXP-CC"/>
    <property type="match status" value="1"/>
</dbReference>
<feature type="compositionally biased region" description="Polar residues" evidence="11">
    <location>
        <begin position="452"/>
        <end position="462"/>
    </location>
</feature>
<dbReference type="PROSITE" id="PS50039">
    <property type="entry name" value="FORK_HEAD_3"/>
    <property type="match status" value="1"/>
</dbReference>
<reference evidence="13" key="1">
    <citation type="submission" date="2025-05" db="UniProtKB">
        <authorList>
            <consortium name="Ensembl"/>
        </authorList>
    </citation>
    <scope>IDENTIFICATION</scope>
</reference>
<evidence type="ECO:0000313" key="14">
    <source>
        <dbReference type="Proteomes" id="UP000694427"/>
    </source>
</evidence>
<dbReference type="InterPro" id="IPR030456">
    <property type="entry name" value="TF_fork_head_CS_2"/>
</dbReference>
<dbReference type="InterPro" id="IPR032354">
    <property type="entry name" value="FOXP-CC"/>
</dbReference>
<accession>A0A8C1Y2K4</accession>
<dbReference type="InterPro" id="IPR036390">
    <property type="entry name" value="WH_DNA-bd_sf"/>
</dbReference>
<feature type="region of interest" description="Disordered" evidence="11">
    <location>
        <begin position="447"/>
        <end position="516"/>
    </location>
</feature>
<evidence type="ECO:0000256" key="8">
    <source>
        <dbReference type="ARBA" id="ARBA00023163"/>
    </source>
</evidence>
<keyword evidence="9 10" id="KW-0539">Nucleus</keyword>
<dbReference type="InterPro" id="IPR036388">
    <property type="entry name" value="WH-like_DNA-bd_sf"/>
</dbReference>
<dbReference type="PANTHER" id="PTHR45796:SF3">
    <property type="entry name" value="FORKHEAD BOX PROTEIN P1"/>
    <property type="match status" value="1"/>
</dbReference>
<dbReference type="Proteomes" id="UP000694427">
    <property type="component" value="Unplaced"/>
</dbReference>
<dbReference type="FunFam" id="1.20.5.340:FF:000005">
    <property type="entry name" value="Forkhead box P1, isoform CRA_f"/>
    <property type="match status" value="1"/>
</dbReference>
<evidence type="ECO:0000256" key="2">
    <source>
        <dbReference type="ARBA" id="ARBA00022491"/>
    </source>
</evidence>
<keyword evidence="3" id="KW-0479">Metal-binding</keyword>
<evidence type="ECO:0000313" key="13">
    <source>
        <dbReference type="Ensembl" id="ENSCCRP00015089581.1"/>
    </source>
</evidence>
<dbReference type="GO" id="GO:0001227">
    <property type="term" value="F:DNA-binding transcription repressor activity, RNA polymerase II-specific"/>
    <property type="evidence" value="ECO:0007669"/>
    <property type="project" value="TreeGrafter"/>
</dbReference>
<dbReference type="Ensembl" id="ENSCCRT00010003840.1">
    <property type="protein sequence ID" value="ENSCCRP00010003570.1"/>
    <property type="gene ID" value="ENSCCRG00010000665.1"/>
</dbReference>
<evidence type="ECO:0000313" key="15">
    <source>
        <dbReference type="Proteomes" id="UP000694700"/>
    </source>
</evidence>
<keyword evidence="5" id="KW-0862">Zinc</keyword>
<dbReference type="Gene3D" id="1.20.5.340">
    <property type="match status" value="1"/>
</dbReference>
<keyword evidence="14" id="KW-1185">Reference proteome</keyword>
<dbReference type="Gene3D" id="1.10.10.10">
    <property type="entry name" value="Winged helix-like DNA-binding domain superfamily/Winged helix DNA-binding domain"/>
    <property type="match status" value="1"/>
</dbReference>
<evidence type="ECO:0000256" key="11">
    <source>
        <dbReference type="SAM" id="MobiDB-lite"/>
    </source>
</evidence>
<dbReference type="AlphaFoldDB" id="A0A8C1Y2K4"/>
<evidence type="ECO:0000256" key="5">
    <source>
        <dbReference type="ARBA" id="ARBA00022833"/>
    </source>
</evidence>
<dbReference type="CDD" id="cd20065">
    <property type="entry name" value="FH_FOXP2"/>
    <property type="match status" value="1"/>
</dbReference>
<dbReference type="GO" id="GO:0008270">
    <property type="term" value="F:zinc ion binding"/>
    <property type="evidence" value="ECO:0007669"/>
    <property type="project" value="UniProtKB-KW"/>
</dbReference>
<dbReference type="InterPro" id="IPR001766">
    <property type="entry name" value="Fork_head_dom"/>
</dbReference>
<dbReference type="PANTHER" id="PTHR45796">
    <property type="entry name" value="FORKHEAD BOX P, ISOFORM C"/>
    <property type="match status" value="1"/>
</dbReference>
<feature type="compositionally biased region" description="Low complexity" evidence="11">
    <location>
        <begin position="243"/>
        <end position="260"/>
    </location>
</feature>
<feature type="region of interest" description="Disordered" evidence="11">
    <location>
        <begin position="234"/>
        <end position="275"/>
    </location>
</feature>
<evidence type="ECO:0000256" key="3">
    <source>
        <dbReference type="ARBA" id="ARBA00022723"/>
    </source>
</evidence>
<dbReference type="Pfam" id="PF00250">
    <property type="entry name" value="Forkhead"/>
    <property type="match status" value="1"/>
</dbReference>
<dbReference type="PROSITE" id="PS00658">
    <property type="entry name" value="FORK_HEAD_2"/>
    <property type="match status" value="1"/>
</dbReference>
<evidence type="ECO:0000256" key="4">
    <source>
        <dbReference type="ARBA" id="ARBA00022771"/>
    </source>
</evidence>